<dbReference type="EMBL" id="BQKY01000012">
    <property type="protein sequence ID" value="GJN92703.1"/>
    <property type="molecule type" value="Genomic_DNA"/>
</dbReference>
<dbReference type="GO" id="GO:0016020">
    <property type="term" value="C:membrane"/>
    <property type="evidence" value="ECO:0007669"/>
    <property type="project" value="TreeGrafter"/>
</dbReference>
<dbReference type="PROSITE" id="PS51545">
    <property type="entry name" value="PIK_HELICAL"/>
    <property type="match status" value="1"/>
</dbReference>
<feature type="region of interest" description="Disordered" evidence="6">
    <location>
        <begin position="324"/>
        <end position="361"/>
    </location>
</feature>
<feature type="compositionally biased region" description="Low complexity" evidence="6">
    <location>
        <begin position="894"/>
        <end position="911"/>
    </location>
</feature>
<evidence type="ECO:0000256" key="5">
    <source>
        <dbReference type="ARBA" id="ARBA00022777"/>
    </source>
</evidence>
<dbReference type="Pfam" id="PF00454">
    <property type="entry name" value="PI3_PI4_kinase"/>
    <property type="match status" value="1"/>
</dbReference>
<evidence type="ECO:0000256" key="3">
    <source>
        <dbReference type="ARBA" id="ARBA00012169"/>
    </source>
</evidence>
<dbReference type="SUPFAM" id="SSF56235">
    <property type="entry name" value="N-terminal nucleophile aminohydrolases (Ntn hydrolases)"/>
    <property type="match status" value="1"/>
</dbReference>
<feature type="region of interest" description="Disordered" evidence="6">
    <location>
        <begin position="861"/>
        <end position="943"/>
    </location>
</feature>
<feature type="compositionally biased region" description="Polar residues" evidence="6">
    <location>
        <begin position="166"/>
        <end position="177"/>
    </location>
</feature>
<dbReference type="InterPro" id="IPR001263">
    <property type="entry name" value="PI3K_accessory_dom"/>
</dbReference>
<accession>A0AAV5GR74</accession>
<feature type="compositionally biased region" description="Polar residues" evidence="6">
    <location>
        <begin position="552"/>
        <end position="562"/>
    </location>
</feature>
<dbReference type="PANTHER" id="PTHR10048">
    <property type="entry name" value="PHOSPHATIDYLINOSITOL KINASE"/>
    <property type="match status" value="1"/>
</dbReference>
<dbReference type="GO" id="GO:0004430">
    <property type="term" value="F:1-phosphatidylinositol 4-kinase activity"/>
    <property type="evidence" value="ECO:0007669"/>
    <property type="project" value="UniProtKB-EC"/>
</dbReference>
<feature type="region of interest" description="Disordered" evidence="6">
    <location>
        <begin position="747"/>
        <end position="809"/>
    </location>
</feature>
<evidence type="ECO:0000256" key="4">
    <source>
        <dbReference type="ARBA" id="ARBA00022679"/>
    </source>
</evidence>
<dbReference type="PROSITE" id="PS00915">
    <property type="entry name" value="PI3_4_KINASE_1"/>
    <property type="match status" value="1"/>
</dbReference>
<evidence type="ECO:0000256" key="6">
    <source>
        <dbReference type="SAM" id="MobiDB-lite"/>
    </source>
</evidence>
<comment type="similarity">
    <text evidence="2">Belongs to the PI3/PI4-kinase family. Type III PI4K subfamily.</text>
</comment>
<dbReference type="InterPro" id="IPR049160">
    <property type="entry name" value="PI4KB-PIK1_PIK"/>
</dbReference>
<dbReference type="InterPro" id="IPR042236">
    <property type="entry name" value="PI3K_accessory_sf"/>
</dbReference>
<feature type="compositionally biased region" description="Basic and acidic residues" evidence="6">
    <location>
        <begin position="868"/>
        <end position="888"/>
    </location>
</feature>
<sequence>MQDRILAGAPFVVAVIGADCIVVLAQRSLDEVSPLQEESRLRTTQQLTDRSWLVQTGSISEVKGLVTFARRAASVSATLEGVADRVDEYLQLYASNLFGSTTPWKAVVRGSAYERAIQARLDQTWREGLSEEDALKVAYEAFARQLDVTVFRLGKEDEKEKVVAQANETQQRDTMSSADRRAGSALERTGGSGSGLLLRLFESSFFDVHLAIGYLKTYPNSIGITHYLVNRLRSFEYEDVEFYWPQLWCAPSWTRMSYLVITRPTPSTALENFILERCQEDSHIAVITLWYLQASLSDLAASPKSDHFAACRRILNRVQGIIFTDPPTPPSTASSSSPESAAAPSSASPANEVPTEPPQKVNAPQASLVGIGLLLAAIGMPGLVNSAGRMVVEQGRRIEQPSKEDALDAAAEEKEIAARGNSESESEGEKEAATAARAKKTEGQARAKVTLNGTAKGKKPASAGERTPAKRSATQPNYLPGDRITASPKIPLPPSTQETRSMSFLPSSLTPSTPTSKSGAASGKSPRSPAFLAAGSTMQRRGSLVSLEKTAPSHSTPSLPITSQSASNLLATSPNSTNAHLSGTSLPGYGLPRPFLSRLLLLQAYRSQLDLLRSLQDISTRLVLVPKPARLSSLRAELTVLNHGLPRGCSLGMTTRAPTVADPTAVPKPVLSLAPPTSPFDKPVPPHPRRKQARIVRISPSEASVLNSADRAPFVIYVEVLEEDLDFDPDRRSNWEDLRRALRERDGLSNPSIGNAAKAKELADSTHSLRRSLESGLEQAGHAAEAPATPGKASASGLTPTQTPAPGTPFAERAAFALGSGLDDDAATLDIDNMPEPSGEMDLVEQLYGDVSLRDDTLLQASSEPEEVEIHNRQADELAWKRKDEAAQQRRRGSTASSGTARSRASISSASGEPAALVKPARRPSHTASGAARPGGRSIQSRAPISLDDYAERMRMAAIMLAQLDASQTASRGVVGAGTAAAGTLVNLPVATVAGIGGVVGAGLGAGLGAVKARLTKKETAAASAGQGGAGTLASLDTASAAEGVSAIAGQPPLNAQAAALSHAAAEASAASGAAPSASTASIGAGGSSTPAPLPTQRPRVLAPQDAAAIRERIMSEMLSLEEERMDRMRGDTLARSGWNKSTGAAGTEDNSVVMRAVNKDDPSGAVLGESFTAKKARIRAASPFGHLPQWSIISCIVKTGADLRQEQLAVQLISEFGRIWQEEQCPGWVYYFRILVTSENSGLIETINDAVSIHSLKKDAYARRAADGTQVFDSFTLYDHFVNTFGPPESKTFRKAQDNFIESLAAYSVISYLLQLKDRHNGNILLDLRGHLIHIDFGFMLSNSPGSIGFEMAPFKLPQDYIDILGGFDSPKFAEFRALFKRCFRDARKHAERIITLVELMQKDSSLPCFANGDLTSQQLRERFMLSLPQAQLDDYADKLILNSAQSSFTRLYDLFQGYSNGIL</sequence>
<dbReference type="PANTHER" id="PTHR10048:SF22">
    <property type="entry name" value="PHOSPHATIDYLINOSITOL 4-KINASE BETA"/>
    <property type="match status" value="1"/>
</dbReference>
<evidence type="ECO:0000256" key="1">
    <source>
        <dbReference type="ARBA" id="ARBA00001686"/>
    </source>
</evidence>
<dbReference type="InterPro" id="IPR018936">
    <property type="entry name" value="PI3/4_kinase_CS"/>
</dbReference>
<keyword evidence="10" id="KW-1185">Reference proteome</keyword>
<evidence type="ECO:0000313" key="10">
    <source>
        <dbReference type="Proteomes" id="UP001342314"/>
    </source>
</evidence>
<dbReference type="GO" id="GO:0048015">
    <property type="term" value="P:phosphatidylinositol-mediated signaling"/>
    <property type="evidence" value="ECO:0007669"/>
    <property type="project" value="TreeGrafter"/>
</dbReference>
<dbReference type="InterPro" id="IPR000403">
    <property type="entry name" value="PI3/4_kinase_cat_dom"/>
</dbReference>
<dbReference type="Pfam" id="PF21245">
    <property type="entry name" value="PI4KB-PIK1_PIK"/>
    <property type="match status" value="1"/>
</dbReference>
<feature type="domain" description="PI3K/PI4K catalytic" evidence="7">
    <location>
        <begin position="1161"/>
        <end position="1450"/>
    </location>
</feature>
<keyword evidence="5" id="KW-0418">Kinase</keyword>
<evidence type="ECO:0000313" key="9">
    <source>
        <dbReference type="EMBL" id="GJN92703.1"/>
    </source>
</evidence>
<dbReference type="Proteomes" id="UP001342314">
    <property type="component" value="Unassembled WGS sequence"/>
</dbReference>
<feature type="compositionally biased region" description="Low complexity" evidence="6">
    <location>
        <begin position="331"/>
        <end position="350"/>
    </location>
</feature>
<dbReference type="InterPro" id="IPR016024">
    <property type="entry name" value="ARM-type_fold"/>
</dbReference>
<dbReference type="Gene3D" id="1.25.40.70">
    <property type="entry name" value="Phosphatidylinositol 3-kinase, accessory domain (PIK)"/>
    <property type="match status" value="1"/>
</dbReference>
<dbReference type="Gene3D" id="3.30.1010.10">
    <property type="entry name" value="Phosphatidylinositol 3-kinase Catalytic Subunit, Chain A, domain 4"/>
    <property type="match status" value="1"/>
</dbReference>
<evidence type="ECO:0000256" key="2">
    <source>
        <dbReference type="ARBA" id="ARBA00006209"/>
    </source>
</evidence>
<protein>
    <recommendedName>
        <fullName evidence="3">1-phosphatidylinositol 4-kinase</fullName>
        <ecNumber evidence="3">2.7.1.67</ecNumber>
    </recommendedName>
</protein>
<feature type="region of interest" description="Disordered" evidence="6">
    <location>
        <begin position="396"/>
        <end position="562"/>
    </location>
</feature>
<feature type="compositionally biased region" description="Polar residues" evidence="6">
    <location>
        <begin position="796"/>
        <end position="805"/>
    </location>
</feature>
<keyword evidence="4" id="KW-0808">Transferase</keyword>
<dbReference type="InterPro" id="IPR036940">
    <property type="entry name" value="PI3/4_kinase_cat_sf"/>
</dbReference>
<feature type="domain" description="PIK helical" evidence="8">
    <location>
        <begin position="103"/>
        <end position="318"/>
    </location>
</feature>
<reference evidence="9 10" key="1">
    <citation type="submission" date="2021-12" db="EMBL/GenBank/DDBJ databases">
        <title>High titer production of polyol ester of fatty acids by Rhodotorula paludigena BS15 towards product separation-free biomass refinery.</title>
        <authorList>
            <person name="Mano J."/>
            <person name="Ono H."/>
            <person name="Tanaka T."/>
            <person name="Naito K."/>
            <person name="Sushida H."/>
            <person name="Ike M."/>
            <person name="Tokuyasu K."/>
            <person name="Kitaoka M."/>
        </authorList>
    </citation>
    <scope>NUCLEOTIDE SEQUENCE [LARGE SCALE GENOMIC DNA]</scope>
    <source>
        <strain evidence="9 10">BS15</strain>
    </source>
</reference>
<comment type="caution">
    <text evidence="9">The sequence shown here is derived from an EMBL/GenBank/DDBJ whole genome shotgun (WGS) entry which is preliminary data.</text>
</comment>
<dbReference type="GO" id="GO:0046854">
    <property type="term" value="P:phosphatidylinositol phosphate biosynthetic process"/>
    <property type="evidence" value="ECO:0007669"/>
    <property type="project" value="InterPro"/>
</dbReference>
<dbReference type="GO" id="GO:0005737">
    <property type="term" value="C:cytoplasm"/>
    <property type="evidence" value="ECO:0007669"/>
    <property type="project" value="TreeGrafter"/>
</dbReference>
<feature type="compositionally biased region" description="Basic and acidic residues" evidence="6">
    <location>
        <begin position="396"/>
        <end position="417"/>
    </location>
</feature>
<dbReference type="CDD" id="cd05168">
    <property type="entry name" value="PI4Kc_III_beta"/>
    <property type="match status" value="1"/>
</dbReference>
<evidence type="ECO:0000259" key="7">
    <source>
        <dbReference type="PROSITE" id="PS50290"/>
    </source>
</evidence>
<organism evidence="9 10">
    <name type="scientific">Rhodotorula paludigena</name>
    <dbReference type="NCBI Taxonomy" id="86838"/>
    <lineage>
        <taxon>Eukaryota</taxon>
        <taxon>Fungi</taxon>
        <taxon>Dikarya</taxon>
        <taxon>Basidiomycota</taxon>
        <taxon>Pucciniomycotina</taxon>
        <taxon>Microbotryomycetes</taxon>
        <taxon>Sporidiobolales</taxon>
        <taxon>Sporidiobolaceae</taxon>
        <taxon>Rhodotorula</taxon>
    </lineage>
</organism>
<dbReference type="SUPFAM" id="SSF56112">
    <property type="entry name" value="Protein kinase-like (PK-like)"/>
    <property type="match status" value="1"/>
</dbReference>
<gene>
    <name evidence="9" type="ORF">Rhopal_005738-T1</name>
</gene>
<dbReference type="EC" id="2.7.1.67" evidence="3"/>
<feature type="compositionally biased region" description="Low complexity" evidence="6">
    <location>
        <begin position="501"/>
        <end position="518"/>
    </location>
</feature>
<dbReference type="SUPFAM" id="SSF48371">
    <property type="entry name" value="ARM repeat"/>
    <property type="match status" value="1"/>
</dbReference>
<dbReference type="PROSITE" id="PS00916">
    <property type="entry name" value="PI3_4_KINASE_2"/>
    <property type="match status" value="1"/>
</dbReference>
<dbReference type="Gene3D" id="3.60.20.10">
    <property type="entry name" value="Glutamine Phosphoribosylpyrophosphate, subunit 1, domain 1"/>
    <property type="match status" value="1"/>
</dbReference>
<dbReference type="SMART" id="SM00146">
    <property type="entry name" value="PI3Kc"/>
    <property type="match status" value="1"/>
</dbReference>
<dbReference type="PROSITE" id="PS50290">
    <property type="entry name" value="PI3_4_KINASE_3"/>
    <property type="match status" value="1"/>
</dbReference>
<feature type="region of interest" description="Disordered" evidence="6">
    <location>
        <begin position="165"/>
        <end position="189"/>
    </location>
</feature>
<comment type="catalytic activity">
    <reaction evidence="1">
        <text>a 1,2-diacyl-sn-glycero-3-phospho-(1D-myo-inositol) + ATP = a 1,2-diacyl-sn-glycero-3-phospho-(1D-myo-inositol 4-phosphate) + ADP + H(+)</text>
        <dbReference type="Rhea" id="RHEA:19877"/>
        <dbReference type="ChEBI" id="CHEBI:15378"/>
        <dbReference type="ChEBI" id="CHEBI:30616"/>
        <dbReference type="ChEBI" id="CHEBI:57880"/>
        <dbReference type="ChEBI" id="CHEBI:58178"/>
        <dbReference type="ChEBI" id="CHEBI:456216"/>
        <dbReference type="EC" id="2.7.1.67"/>
    </reaction>
</comment>
<dbReference type="FunFam" id="1.10.1070.11:FF:000016">
    <property type="entry name" value="PIK1p Phosphatidylinositol 4-kinase"/>
    <property type="match status" value="1"/>
</dbReference>
<evidence type="ECO:0000259" key="8">
    <source>
        <dbReference type="PROSITE" id="PS51545"/>
    </source>
</evidence>
<dbReference type="InterPro" id="IPR015433">
    <property type="entry name" value="PI3/4_kinase"/>
</dbReference>
<name>A0AAV5GR74_9BASI</name>
<dbReference type="Gene3D" id="1.10.1070.11">
    <property type="entry name" value="Phosphatidylinositol 3-/4-kinase, catalytic domain"/>
    <property type="match status" value="1"/>
</dbReference>
<dbReference type="InterPro" id="IPR029055">
    <property type="entry name" value="Ntn_hydrolases_N"/>
</dbReference>
<dbReference type="InterPro" id="IPR057754">
    <property type="entry name" value="PI4-kinase_beta/PIK1_cat"/>
</dbReference>
<proteinExistence type="inferred from homology"/>
<feature type="region of interest" description="Disordered" evidence="6">
    <location>
        <begin position="1076"/>
        <end position="1098"/>
    </location>
</feature>
<dbReference type="InterPro" id="IPR011009">
    <property type="entry name" value="Kinase-like_dom_sf"/>
</dbReference>